<reference evidence="3 4" key="1">
    <citation type="journal article" date="2015" name="Genome Biol. Evol.">
        <title>Phylogenomic analyses indicate that early fungi evolved digesting cell walls of algal ancestors of land plants.</title>
        <authorList>
            <person name="Chang Y."/>
            <person name="Wang S."/>
            <person name="Sekimoto S."/>
            <person name="Aerts A.L."/>
            <person name="Choi C."/>
            <person name="Clum A."/>
            <person name="LaButti K.M."/>
            <person name="Lindquist E.A."/>
            <person name="Yee Ngan C."/>
            <person name="Ohm R.A."/>
            <person name="Salamov A.A."/>
            <person name="Grigoriev I.V."/>
            <person name="Spatafora J.W."/>
            <person name="Berbee M.L."/>
        </authorList>
    </citation>
    <scope>NUCLEOTIDE SEQUENCE [LARGE SCALE GENOMIC DNA]</scope>
    <source>
        <strain evidence="3 4">JEL478</strain>
    </source>
</reference>
<feature type="region of interest" description="Disordered" evidence="2">
    <location>
        <begin position="1"/>
        <end position="91"/>
    </location>
</feature>
<organism evidence="3 4">
    <name type="scientific">Gonapodya prolifera (strain JEL478)</name>
    <name type="common">Monoblepharis prolifera</name>
    <dbReference type="NCBI Taxonomy" id="1344416"/>
    <lineage>
        <taxon>Eukaryota</taxon>
        <taxon>Fungi</taxon>
        <taxon>Fungi incertae sedis</taxon>
        <taxon>Chytridiomycota</taxon>
        <taxon>Chytridiomycota incertae sedis</taxon>
        <taxon>Monoblepharidomycetes</taxon>
        <taxon>Monoblepharidales</taxon>
        <taxon>Gonapodyaceae</taxon>
        <taxon>Gonapodya</taxon>
    </lineage>
</organism>
<evidence type="ECO:0000313" key="4">
    <source>
        <dbReference type="Proteomes" id="UP000070544"/>
    </source>
</evidence>
<evidence type="ECO:0000256" key="2">
    <source>
        <dbReference type="SAM" id="MobiDB-lite"/>
    </source>
</evidence>
<feature type="compositionally biased region" description="Basic and acidic residues" evidence="2">
    <location>
        <begin position="15"/>
        <end position="27"/>
    </location>
</feature>
<dbReference type="AlphaFoldDB" id="A0A139AWX6"/>
<feature type="compositionally biased region" description="Polar residues" evidence="2">
    <location>
        <begin position="47"/>
        <end position="75"/>
    </location>
</feature>
<feature type="region of interest" description="Disordered" evidence="2">
    <location>
        <begin position="130"/>
        <end position="158"/>
    </location>
</feature>
<protein>
    <submittedName>
        <fullName evidence="3">Uncharacterized protein</fullName>
    </submittedName>
</protein>
<dbReference type="Proteomes" id="UP000070544">
    <property type="component" value="Unassembled WGS sequence"/>
</dbReference>
<proteinExistence type="predicted"/>
<dbReference type="EMBL" id="KQ965733">
    <property type="protein sequence ID" value="KXS21207.1"/>
    <property type="molecule type" value="Genomic_DNA"/>
</dbReference>
<accession>A0A139AWX6</accession>
<keyword evidence="4" id="KW-1185">Reference proteome</keyword>
<evidence type="ECO:0000256" key="1">
    <source>
        <dbReference type="SAM" id="Coils"/>
    </source>
</evidence>
<gene>
    <name evidence="3" type="ORF">M427DRAFT_313659</name>
</gene>
<keyword evidence="1" id="KW-0175">Coiled coil</keyword>
<name>A0A139AWX6_GONPJ</name>
<feature type="region of interest" description="Disordered" evidence="2">
    <location>
        <begin position="400"/>
        <end position="465"/>
    </location>
</feature>
<feature type="region of interest" description="Disordered" evidence="2">
    <location>
        <begin position="329"/>
        <end position="349"/>
    </location>
</feature>
<feature type="coiled-coil region" evidence="1">
    <location>
        <begin position="224"/>
        <end position="286"/>
    </location>
</feature>
<dbReference type="Gene3D" id="1.10.287.1490">
    <property type="match status" value="1"/>
</dbReference>
<feature type="compositionally biased region" description="Low complexity" evidence="2">
    <location>
        <begin position="28"/>
        <end position="38"/>
    </location>
</feature>
<sequence length="465" mass="51913">MSDRIGRLEQQLADSRSDAERARREGRSAASELAALRAQVAAPPDSPNLTSDMHSRLSSATRQVHSLSATLTRVQSESAASREAWSRERDELTRRVELATMRARRAEQEAEQCKAAQREAMTRLVDAESVVREEREKWDAEREQAAQKEGETTAAREEKMARLEREVAVAQRERDEASAAHAGAMEQYRIAARRWESESLALAARYEAALREAKERWEAADSSRRIAEAECEKLRKLVEAATKHGEAERRAAMEAADGARECAARLREAEQKVKDAATREKMWREERKRVMEDADRAVIERERMVREVDRMKSVIGGSRRGVRRDVLSRSGWNPVTGSQRGDGGHAARDRADVVAEKLAFSPCDSSEFEGDGEEDHFLSQSGLMDQINRVKRRSENALCSHSPFDVYGHSAMSPRSILHGTTSPESGADAPTKQSPKTSLAMPDRVKSSTPALSDDLSKRSFGLT</sequence>
<evidence type="ECO:0000313" key="3">
    <source>
        <dbReference type="EMBL" id="KXS21207.1"/>
    </source>
</evidence>